<dbReference type="Pfam" id="PF07532">
    <property type="entry name" value="Big_4"/>
    <property type="match status" value="1"/>
</dbReference>
<reference evidence="4 5" key="1">
    <citation type="submission" date="2021-01" db="EMBL/GenBank/DDBJ databases">
        <title>Whole genome shotgun sequence of Planotetraspora phitsanulokensis NBRC 104273.</title>
        <authorList>
            <person name="Komaki H."/>
            <person name="Tamura T."/>
        </authorList>
    </citation>
    <scope>NUCLEOTIDE SEQUENCE [LARGE SCALE GENOMIC DNA]</scope>
    <source>
        <strain evidence="4 5">NBRC 104273</strain>
    </source>
</reference>
<comment type="caution">
    <text evidence="4">The sequence shown here is derived from an EMBL/GenBank/DDBJ whole genome shotgun (WGS) entry which is preliminary data.</text>
</comment>
<protein>
    <submittedName>
        <fullName evidence="4">Carbohydrate-binding protein</fullName>
    </submittedName>
</protein>
<dbReference type="SUPFAM" id="SSF49785">
    <property type="entry name" value="Galactose-binding domain-like"/>
    <property type="match status" value="2"/>
</dbReference>
<name>A0A8J3UFS7_9ACTN</name>
<evidence type="ECO:0000256" key="2">
    <source>
        <dbReference type="SAM" id="SignalP"/>
    </source>
</evidence>
<evidence type="ECO:0000313" key="4">
    <source>
        <dbReference type="EMBL" id="GII41549.1"/>
    </source>
</evidence>
<evidence type="ECO:0000313" key="5">
    <source>
        <dbReference type="Proteomes" id="UP000622547"/>
    </source>
</evidence>
<keyword evidence="2" id="KW-0732">Signal</keyword>
<dbReference type="InterPro" id="IPR000421">
    <property type="entry name" value="FA58C"/>
</dbReference>
<dbReference type="PROSITE" id="PS50022">
    <property type="entry name" value="FA58C_3"/>
    <property type="match status" value="1"/>
</dbReference>
<accession>A0A8J3UFS7</accession>
<dbReference type="InterPro" id="IPR011081">
    <property type="entry name" value="Big_4"/>
</dbReference>
<keyword evidence="5" id="KW-1185">Reference proteome</keyword>
<dbReference type="EMBL" id="BOOP01000034">
    <property type="protein sequence ID" value="GII41549.1"/>
    <property type="molecule type" value="Genomic_DNA"/>
</dbReference>
<dbReference type="Pfam" id="PF00754">
    <property type="entry name" value="F5_F8_type_C"/>
    <property type="match status" value="1"/>
</dbReference>
<dbReference type="GO" id="GO:0005975">
    <property type="term" value="P:carbohydrate metabolic process"/>
    <property type="evidence" value="ECO:0007669"/>
    <property type="project" value="InterPro"/>
</dbReference>
<feature type="signal peptide" evidence="2">
    <location>
        <begin position="1"/>
        <end position="33"/>
    </location>
</feature>
<dbReference type="InterPro" id="IPR013783">
    <property type="entry name" value="Ig-like_fold"/>
</dbReference>
<dbReference type="InterPro" id="IPR008979">
    <property type="entry name" value="Galactose-bd-like_sf"/>
</dbReference>
<evidence type="ECO:0000256" key="1">
    <source>
        <dbReference type="SAM" id="MobiDB-lite"/>
    </source>
</evidence>
<feature type="region of interest" description="Disordered" evidence="1">
    <location>
        <begin position="1163"/>
        <end position="1205"/>
    </location>
</feature>
<feature type="domain" description="F5/8 type C" evidence="3">
    <location>
        <begin position="1140"/>
        <end position="1311"/>
    </location>
</feature>
<proteinExistence type="predicted"/>
<dbReference type="SUPFAM" id="SSF48208">
    <property type="entry name" value="Six-hairpin glycosidases"/>
    <property type="match status" value="1"/>
</dbReference>
<organism evidence="4 5">
    <name type="scientific">Planotetraspora phitsanulokensis</name>
    <dbReference type="NCBI Taxonomy" id="575192"/>
    <lineage>
        <taxon>Bacteria</taxon>
        <taxon>Bacillati</taxon>
        <taxon>Actinomycetota</taxon>
        <taxon>Actinomycetes</taxon>
        <taxon>Streptosporangiales</taxon>
        <taxon>Streptosporangiaceae</taxon>
        <taxon>Planotetraspora</taxon>
    </lineage>
</organism>
<dbReference type="Proteomes" id="UP000622547">
    <property type="component" value="Unassembled WGS sequence"/>
</dbReference>
<dbReference type="InterPro" id="IPR008928">
    <property type="entry name" value="6-hairpin_glycosidase_sf"/>
</dbReference>
<gene>
    <name evidence="4" type="ORF">Pph01_65520</name>
</gene>
<dbReference type="RefSeq" id="WP_204077008.1">
    <property type="nucleotide sequence ID" value="NZ_BAABHI010000012.1"/>
</dbReference>
<evidence type="ECO:0000259" key="3">
    <source>
        <dbReference type="PROSITE" id="PS50022"/>
    </source>
</evidence>
<dbReference type="Gene3D" id="2.60.40.10">
    <property type="entry name" value="Immunoglobulins"/>
    <property type="match status" value="1"/>
</dbReference>
<dbReference type="Gene3D" id="2.60.120.260">
    <property type="entry name" value="Galactose-binding domain-like"/>
    <property type="match status" value="2"/>
</dbReference>
<sequence>MIVRRIGRAPTWAALAALTLASLVSLPPTTAHAAGPVLPGNEGDVGVYTNGESHVMDIGDPVYSTVGDVANQLRPGVPFTASSMHQSIFEKDLAAGGTDYYLDRVLGVRGAIGSAVLMTRGRSLYMRGASNNNFTVMGFAGSTFVGGPNNLGNLYTVTVPGQTVTEVNTNRFNAPSHAKSQYTIGTTGVTADLTKFITYDNVAVSAITFTNPGGSAATFTVRAASPLATQAGAAAAELTGTRVITSGSNNGLIDTPWNTVKIDLTGAGFTRTGANLDREITVPAGGTVSLSVVGAVSSTSLPQTVEAYHDYAELTPAEAVRTGITAFNRRWAQDVPYIDVPDPALEKAIVYRWWGERYNSLDANATGYVYQYPTTIEGVNLYQNAVALTQPMHLQDTKWLRTPYLPYGQILNIGELSGSSAFLDSPGHTSWNNHYSQYIGTAGLEAYEVHGGGKEIAEKFAHFFEGDGKGQLEHYDGNDDKLIAYDTNYMPGNDADAISFGFPKANAGAPGARTIERPESAYVWGAFDAARQLYQIAGADQAKVDEMAAGANGIRDAILNKLWSPDTRMFLAATSHGATSGASSNGRANPLPVAARGSIPAKESNLYDVYSENLIPFDEWQKYVDGYRFLTYGDNFPIFPFYTANQYDRTAYGIGGSNNFSNINFTVQYRAVRSALRHYDPEGKYVTPAYAKRLLDWMAWSIYPNADLRVPNQSEYYSNWNPTTKTYNRNNPNHVMLGNMNYIYVEDMGGIQPRSDDKIELWPIKFGYEHFMVNNLKYHGQDVTIVWDPDGTNYGLGAGYSLFLNGERKVSTDQLGKVTYDPKTNQVQAENGLTVTFRADDGDDFPAAVNTPIEDDRVVSYLKTAGIDLTEDSANLAKGATLASSYTQQGTRPTPWRQFHTPGYSTTSMNYTPGAIKETEQPVSLAAVTDGVTANEPYWGNYGTTDKNGYVELDLGSAKSFDNIKVYFVSDRQAGGYHEPARWWIQVPDGSGGWKEVPGQFKNPAVPSAKFNEALFDTVSADKVRIVFTDNPTYFTAISEIQVFNSGRDVPDVTNQAPTVTATRDGSADGNLSTRLVGTASDDGVPYDDELTFGWETVSAPQGAGVIFTDPKAPATRVTGTVAGDYVFRFFADDGERRSTATVSVTLAKKDVVAEFGSTASITTSGTASWENHSRVNEATTPSSSNPGAGAGWGNWGQPRNGTSPANEAWIQYQWTSPVRLSSTDIYWYDDNGGTRRPTATTYAVETSTDGTTWTPVTLTGGSSYANGLATNAYNRFNFEPVTTSRIRIRIWGLMSGGAGTGVLRWRANGETVDSVRSPVLIRTGVGMVPTPPATLEAVYTSGARGTVAFKWQPITPDMVAEANVDPFVIYGTNDAYGLIAEARVYVRPEMSEDGISIQGAESFQQHVEVGELPYLPTKVEVSYNDGSRDNQAIGVNWRFNPDIVNTDGTYTVIGDLVLPPYVSEAGTIRTTLTLTVGEGGPVWATDAQARSQCTGTNAYVTLNVRNDDDVPLTIELITPYGSRTVANVAPGKFAYQAFNSRAKSIPAGTATVKVTGTVDGVPVTMPAQVPYGALNCG</sequence>
<feature type="chain" id="PRO_5035159390" evidence="2">
    <location>
        <begin position="34"/>
        <end position="1578"/>
    </location>
</feature>